<dbReference type="InterPro" id="IPR013087">
    <property type="entry name" value="Znf_C2H2_type"/>
</dbReference>
<protein>
    <submittedName>
        <fullName evidence="7">Zinc finger protein 58</fullName>
    </submittedName>
</protein>
<feature type="domain" description="C2H2-type" evidence="6">
    <location>
        <begin position="185"/>
        <end position="213"/>
    </location>
</feature>
<dbReference type="PANTHER" id="PTHR24408">
    <property type="entry name" value="ZINC FINGER PROTEIN"/>
    <property type="match status" value="1"/>
</dbReference>
<evidence type="ECO:0000256" key="5">
    <source>
        <dbReference type="PROSITE-ProRule" id="PRU00042"/>
    </source>
</evidence>
<dbReference type="GO" id="GO:0043565">
    <property type="term" value="F:sequence-specific DNA binding"/>
    <property type="evidence" value="ECO:0007669"/>
    <property type="project" value="TreeGrafter"/>
</dbReference>
<name>A0A226DP02_FOLCA</name>
<evidence type="ECO:0000256" key="4">
    <source>
        <dbReference type="ARBA" id="ARBA00022833"/>
    </source>
</evidence>
<accession>A0A226DP02</accession>
<dbReference type="InterPro" id="IPR036236">
    <property type="entry name" value="Znf_C2H2_sf"/>
</dbReference>
<feature type="domain" description="C2H2-type" evidence="6">
    <location>
        <begin position="249"/>
        <end position="276"/>
    </location>
</feature>
<keyword evidence="4" id="KW-0862">Zinc</keyword>
<dbReference type="PROSITE" id="PS00028">
    <property type="entry name" value="ZINC_FINGER_C2H2_1"/>
    <property type="match status" value="11"/>
</dbReference>
<dbReference type="FunFam" id="3.30.160.60:FF:000358">
    <property type="entry name" value="zinc finger protein 24"/>
    <property type="match status" value="1"/>
</dbReference>
<feature type="domain" description="C2H2-type" evidence="6">
    <location>
        <begin position="5"/>
        <end position="32"/>
    </location>
</feature>
<evidence type="ECO:0000259" key="6">
    <source>
        <dbReference type="PROSITE" id="PS50157"/>
    </source>
</evidence>
<feature type="domain" description="C2H2-type" evidence="6">
    <location>
        <begin position="217"/>
        <end position="246"/>
    </location>
</feature>
<feature type="domain" description="C2H2-type" evidence="6">
    <location>
        <begin position="94"/>
        <end position="123"/>
    </location>
</feature>
<sequence length="404" mass="47662">MASIKKCPHCSKTFKDKSGLNCHLITHDADAAVKCEVCRKPYKNRLVLNVHFRMQHGPYKKIYRCKICHKEFSTSQSIKKHMAAMHSTKPRPRLPCTFSGCDKSFLNKDDVTQHFKMNHTENPRRFRCTLCDKKFKYPRDLNEHLMYHTKEKAYKCATCGKGFPKKSKLARHELTHLERSSRKLHKCPLCQKEFSLVENLRAHTKNIHNTATERPRFPCTSGTCDRTFLTKGTLAKHFEVEHSENPVRFPCTYCEKEFKTWPELDLHILTHTKEKPYKCATCKKSFAQKNKLHRHQETHREISSRKFFQCESCPRQFLSMRGRRLHSERDHERRPAIPAKKVNKKVRHSCDRCAYKSHIKAQLTVHFKRVHGGVRKNECYFCGKKFFSFSELVRHCGKVHTMEK</sequence>
<feature type="domain" description="C2H2-type" evidence="6">
    <location>
        <begin position="377"/>
        <end position="404"/>
    </location>
</feature>
<dbReference type="GO" id="GO:0005634">
    <property type="term" value="C:nucleus"/>
    <property type="evidence" value="ECO:0007669"/>
    <property type="project" value="TreeGrafter"/>
</dbReference>
<evidence type="ECO:0000313" key="7">
    <source>
        <dbReference type="EMBL" id="OXA45956.1"/>
    </source>
</evidence>
<evidence type="ECO:0000256" key="3">
    <source>
        <dbReference type="ARBA" id="ARBA00022771"/>
    </source>
</evidence>
<dbReference type="Gene3D" id="3.30.160.60">
    <property type="entry name" value="Classic Zinc Finger"/>
    <property type="match status" value="9"/>
</dbReference>
<dbReference type="SUPFAM" id="SSF57667">
    <property type="entry name" value="beta-beta-alpha zinc fingers"/>
    <property type="match status" value="7"/>
</dbReference>
<proteinExistence type="predicted"/>
<dbReference type="EMBL" id="LNIX01000016">
    <property type="protein sequence ID" value="OXA45956.1"/>
    <property type="molecule type" value="Genomic_DNA"/>
</dbReference>
<dbReference type="Proteomes" id="UP000198287">
    <property type="component" value="Unassembled WGS sequence"/>
</dbReference>
<feature type="domain" description="C2H2-type" evidence="6">
    <location>
        <begin position="126"/>
        <end position="153"/>
    </location>
</feature>
<dbReference type="SMART" id="SM00355">
    <property type="entry name" value="ZnF_C2H2"/>
    <property type="match status" value="13"/>
</dbReference>
<dbReference type="PANTHER" id="PTHR24408:SF58">
    <property type="entry name" value="TRANSCRIPTION FACTOR (TFIIIA), PUTATIVE (AFU_ORTHOLOGUE AFUA_1G05150)-RELATED"/>
    <property type="match status" value="1"/>
</dbReference>
<feature type="domain" description="C2H2-type" evidence="6">
    <location>
        <begin position="277"/>
        <end position="299"/>
    </location>
</feature>
<dbReference type="OrthoDB" id="7852576at2759"/>
<dbReference type="PROSITE" id="PS50157">
    <property type="entry name" value="ZINC_FINGER_C2H2_2"/>
    <property type="match status" value="10"/>
</dbReference>
<keyword evidence="3 5" id="KW-0863">Zinc-finger</keyword>
<dbReference type="FunFam" id="3.30.160.60:FF:002460">
    <property type="entry name" value="Zgc:174574"/>
    <property type="match status" value="1"/>
</dbReference>
<dbReference type="Pfam" id="PF00096">
    <property type="entry name" value="zf-C2H2"/>
    <property type="match status" value="5"/>
</dbReference>
<evidence type="ECO:0000256" key="2">
    <source>
        <dbReference type="ARBA" id="ARBA00022737"/>
    </source>
</evidence>
<gene>
    <name evidence="7" type="ORF">Fcan01_19138</name>
</gene>
<feature type="domain" description="C2H2-type" evidence="6">
    <location>
        <begin position="154"/>
        <end position="181"/>
    </location>
</feature>
<comment type="caution">
    <text evidence="7">The sequence shown here is derived from an EMBL/GenBank/DDBJ whole genome shotgun (WGS) entry which is preliminary data.</text>
</comment>
<keyword evidence="8" id="KW-1185">Reference proteome</keyword>
<feature type="domain" description="C2H2-type" evidence="6">
    <location>
        <begin position="63"/>
        <end position="91"/>
    </location>
</feature>
<dbReference type="AlphaFoldDB" id="A0A226DP02"/>
<organism evidence="7 8">
    <name type="scientific">Folsomia candida</name>
    <name type="common">Springtail</name>
    <dbReference type="NCBI Taxonomy" id="158441"/>
    <lineage>
        <taxon>Eukaryota</taxon>
        <taxon>Metazoa</taxon>
        <taxon>Ecdysozoa</taxon>
        <taxon>Arthropoda</taxon>
        <taxon>Hexapoda</taxon>
        <taxon>Collembola</taxon>
        <taxon>Entomobryomorpha</taxon>
        <taxon>Isotomoidea</taxon>
        <taxon>Isotomidae</taxon>
        <taxon>Proisotominae</taxon>
        <taxon>Folsomia</taxon>
    </lineage>
</organism>
<dbReference type="OMA" id="CAYKSHI"/>
<keyword evidence="1" id="KW-0479">Metal-binding</keyword>
<dbReference type="GO" id="GO:0008270">
    <property type="term" value="F:zinc ion binding"/>
    <property type="evidence" value="ECO:0007669"/>
    <property type="project" value="UniProtKB-KW"/>
</dbReference>
<evidence type="ECO:0000256" key="1">
    <source>
        <dbReference type="ARBA" id="ARBA00022723"/>
    </source>
</evidence>
<reference evidence="7 8" key="1">
    <citation type="submission" date="2015-12" db="EMBL/GenBank/DDBJ databases">
        <title>The genome of Folsomia candida.</title>
        <authorList>
            <person name="Faddeeva A."/>
            <person name="Derks M.F."/>
            <person name="Anvar Y."/>
            <person name="Smit S."/>
            <person name="Van Straalen N."/>
            <person name="Roelofs D."/>
        </authorList>
    </citation>
    <scope>NUCLEOTIDE SEQUENCE [LARGE SCALE GENOMIC DNA]</scope>
    <source>
        <strain evidence="7 8">VU population</strain>
        <tissue evidence="7">Whole body</tissue>
    </source>
</reference>
<dbReference type="GO" id="GO:0000981">
    <property type="term" value="F:DNA-binding transcription factor activity, RNA polymerase II-specific"/>
    <property type="evidence" value="ECO:0007669"/>
    <property type="project" value="TreeGrafter"/>
</dbReference>
<dbReference type="Pfam" id="PF13894">
    <property type="entry name" value="zf-C2H2_4"/>
    <property type="match status" value="1"/>
</dbReference>
<dbReference type="Pfam" id="PF13912">
    <property type="entry name" value="zf-C2H2_6"/>
    <property type="match status" value="1"/>
</dbReference>
<keyword evidence="2" id="KW-0677">Repeat</keyword>
<evidence type="ECO:0000313" key="8">
    <source>
        <dbReference type="Proteomes" id="UP000198287"/>
    </source>
</evidence>